<dbReference type="InterPro" id="IPR011032">
    <property type="entry name" value="GroES-like_sf"/>
</dbReference>
<keyword evidence="3" id="KW-0809">Transit peptide</keyword>
<dbReference type="InterPro" id="IPR036291">
    <property type="entry name" value="NAD(P)-bd_dom_sf"/>
</dbReference>
<dbReference type="Proteomes" id="UP000651452">
    <property type="component" value="Unassembled WGS sequence"/>
</dbReference>
<sequence length="362" mass="39601">MTQLPDSNTSLTYTAPESPPHLSHTPLPIPGPGDLLIKIHAAAINPVDIQFWGNPLIGYVAGRKEKGIGRDYSGTIVALGSSLQDSEKWRVGDAVFGLCNRPLGEGTFSQYLKVSPATEPISKKPTAWTFEEAAAVPLVVLTAFACLDWLPTTSQSPNAETRRVVVSGASGGVGMWCVQLAKKLHRCHVTGICSGRNAEFVRGLGADEVIDYSQRDVARTLLEGRPEGRKYDLYVDCVGGTEMFNHWHEMLHKSGAYVTIVGDKTSRTAVGGPLTYFTYPSQIWRHVCGYLFGPRYANVLLCQKSKFLEQVAGLADDKAVQVVVQDVVKGILGEDKHNESWERIKQYMVEGRVRGKVVVSIT</sequence>
<dbReference type="PANTHER" id="PTHR11695">
    <property type="entry name" value="ALCOHOL DEHYDROGENASE RELATED"/>
    <property type="match status" value="1"/>
</dbReference>
<feature type="region of interest" description="Disordered" evidence="6">
    <location>
        <begin position="1"/>
        <end position="27"/>
    </location>
</feature>
<evidence type="ECO:0000256" key="2">
    <source>
        <dbReference type="ARBA" id="ARBA00010371"/>
    </source>
</evidence>
<dbReference type="Gene3D" id="3.90.180.10">
    <property type="entry name" value="Medium-chain alcohol dehydrogenases, catalytic domain"/>
    <property type="match status" value="1"/>
</dbReference>
<dbReference type="GO" id="GO:0016491">
    <property type="term" value="F:oxidoreductase activity"/>
    <property type="evidence" value="ECO:0007669"/>
    <property type="project" value="UniProtKB-KW"/>
</dbReference>
<dbReference type="EMBL" id="RZGK01000002">
    <property type="protein sequence ID" value="KAF9701065.1"/>
    <property type="molecule type" value="Genomic_DNA"/>
</dbReference>
<feature type="domain" description="Enoyl reductase (ER)" evidence="7">
    <location>
        <begin position="17"/>
        <end position="359"/>
    </location>
</feature>
<evidence type="ECO:0000313" key="9">
    <source>
        <dbReference type="Proteomes" id="UP000651452"/>
    </source>
</evidence>
<dbReference type="SMART" id="SM00829">
    <property type="entry name" value="PKS_ER"/>
    <property type="match status" value="1"/>
</dbReference>
<dbReference type="SUPFAM" id="SSF50129">
    <property type="entry name" value="GroES-like"/>
    <property type="match status" value="1"/>
</dbReference>
<comment type="subcellular location">
    <subcellularLocation>
        <location evidence="1">Mitochondrion</location>
    </subcellularLocation>
</comment>
<dbReference type="InterPro" id="IPR013154">
    <property type="entry name" value="ADH-like_N"/>
</dbReference>
<evidence type="ECO:0000256" key="1">
    <source>
        <dbReference type="ARBA" id="ARBA00004173"/>
    </source>
</evidence>
<reference evidence="8" key="2">
    <citation type="submission" date="2020-09" db="EMBL/GenBank/DDBJ databases">
        <title>Reference genome assembly for Australian Ascochyta lentis isolate Al4.</title>
        <authorList>
            <person name="Lee R.C."/>
            <person name="Farfan-Caceres L.M."/>
            <person name="Debler J.W."/>
            <person name="Williams A.H."/>
            <person name="Henares B.M."/>
        </authorList>
    </citation>
    <scope>NUCLEOTIDE SEQUENCE</scope>
    <source>
        <strain evidence="8">Al4</strain>
    </source>
</reference>
<dbReference type="PANTHER" id="PTHR11695:SF647">
    <property type="entry name" value="ENOYL REDUCTASE (ER) DOMAIN-CONTAINING PROTEIN"/>
    <property type="match status" value="1"/>
</dbReference>
<feature type="compositionally biased region" description="Polar residues" evidence="6">
    <location>
        <begin position="1"/>
        <end position="15"/>
    </location>
</feature>
<dbReference type="SUPFAM" id="SSF51735">
    <property type="entry name" value="NAD(P)-binding Rossmann-fold domains"/>
    <property type="match status" value="1"/>
</dbReference>
<protein>
    <recommendedName>
        <fullName evidence="7">Enoyl reductase (ER) domain-containing protein</fullName>
    </recommendedName>
</protein>
<evidence type="ECO:0000256" key="4">
    <source>
        <dbReference type="ARBA" id="ARBA00023002"/>
    </source>
</evidence>
<evidence type="ECO:0000256" key="3">
    <source>
        <dbReference type="ARBA" id="ARBA00022946"/>
    </source>
</evidence>
<evidence type="ECO:0000313" key="8">
    <source>
        <dbReference type="EMBL" id="KAF9701065.1"/>
    </source>
</evidence>
<proteinExistence type="inferred from homology"/>
<evidence type="ECO:0000256" key="5">
    <source>
        <dbReference type="ARBA" id="ARBA00023128"/>
    </source>
</evidence>
<dbReference type="FunFam" id="3.40.50.720:FF:000147">
    <property type="entry name" value="Reticulon-4-interacting protein 1 homolog, mitochondrial"/>
    <property type="match status" value="1"/>
</dbReference>
<dbReference type="AlphaFoldDB" id="A0A8H7MMM9"/>
<name>A0A8H7MMM9_9PLEO</name>
<dbReference type="Gene3D" id="3.40.50.720">
    <property type="entry name" value="NAD(P)-binding Rossmann-like Domain"/>
    <property type="match status" value="1"/>
</dbReference>
<dbReference type="Pfam" id="PF08240">
    <property type="entry name" value="ADH_N"/>
    <property type="match status" value="1"/>
</dbReference>
<dbReference type="InterPro" id="IPR020843">
    <property type="entry name" value="ER"/>
</dbReference>
<organism evidence="8 9">
    <name type="scientific">Ascochyta lentis</name>
    <dbReference type="NCBI Taxonomy" id="205686"/>
    <lineage>
        <taxon>Eukaryota</taxon>
        <taxon>Fungi</taxon>
        <taxon>Dikarya</taxon>
        <taxon>Ascomycota</taxon>
        <taxon>Pezizomycotina</taxon>
        <taxon>Dothideomycetes</taxon>
        <taxon>Pleosporomycetidae</taxon>
        <taxon>Pleosporales</taxon>
        <taxon>Pleosporineae</taxon>
        <taxon>Didymellaceae</taxon>
        <taxon>Ascochyta</taxon>
    </lineage>
</organism>
<comment type="caution">
    <text evidence="8">The sequence shown here is derived from an EMBL/GenBank/DDBJ whole genome shotgun (WGS) entry which is preliminary data.</text>
</comment>
<keyword evidence="4" id="KW-0560">Oxidoreductase</keyword>
<evidence type="ECO:0000259" key="7">
    <source>
        <dbReference type="SMART" id="SM00829"/>
    </source>
</evidence>
<accession>A0A8H7MMM9</accession>
<dbReference type="Pfam" id="PF13602">
    <property type="entry name" value="ADH_zinc_N_2"/>
    <property type="match status" value="1"/>
</dbReference>
<reference evidence="8" key="1">
    <citation type="submission" date="2018-12" db="EMBL/GenBank/DDBJ databases">
        <authorList>
            <person name="Syme R.A."/>
            <person name="Farfan-Caceres L."/>
            <person name="Lichtenzveig J."/>
        </authorList>
    </citation>
    <scope>NUCLEOTIDE SEQUENCE</scope>
    <source>
        <strain evidence="8">Al4</strain>
    </source>
</reference>
<keyword evidence="9" id="KW-1185">Reference proteome</keyword>
<evidence type="ECO:0000256" key="6">
    <source>
        <dbReference type="SAM" id="MobiDB-lite"/>
    </source>
</evidence>
<keyword evidence="5" id="KW-0496">Mitochondrion</keyword>
<dbReference type="CDD" id="cd08267">
    <property type="entry name" value="MDR1"/>
    <property type="match status" value="1"/>
</dbReference>
<dbReference type="InterPro" id="IPR050700">
    <property type="entry name" value="YIM1/Zinc_Alcohol_DH_Fams"/>
</dbReference>
<dbReference type="GO" id="GO:0005739">
    <property type="term" value="C:mitochondrion"/>
    <property type="evidence" value="ECO:0007669"/>
    <property type="project" value="UniProtKB-SubCell"/>
</dbReference>
<dbReference type="OrthoDB" id="201656at2759"/>
<comment type="similarity">
    <text evidence="2">Belongs to the zinc-containing alcohol dehydrogenase family. Quinone oxidoreductase subfamily.</text>
</comment>
<gene>
    <name evidence="8" type="ORF">EKO04_000630</name>
</gene>